<sequence>MAIPTSFSTAGPSAFRTCTSSNHARRSPTIHHAEDRRLRAQAMLGLRVISAILSRDHHPAKYFPKKYLPKNRGAGLGFQHSDTSRDLPDPLAFLQKNPQFCPKTPSGSAEEEER</sequence>
<name>A0A8J5ST78_ZIZPA</name>
<accession>A0A8J5ST78</accession>
<comment type="caution">
    <text evidence="2">The sequence shown here is derived from an EMBL/GenBank/DDBJ whole genome shotgun (WGS) entry which is preliminary data.</text>
</comment>
<feature type="region of interest" description="Disordered" evidence="1">
    <location>
        <begin position="73"/>
        <end position="114"/>
    </location>
</feature>
<dbReference type="AlphaFoldDB" id="A0A8J5ST78"/>
<feature type="compositionally biased region" description="Polar residues" evidence="1">
    <location>
        <begin position="1"/>
        <end position="22"/>
    </location>
</feature>
<evidence type="ECO:0000256" key="1">
    <source>
        <dbReference type="SAM" id="MobiDB-lite"/>
    </source>
</evidence>
<proteinExistence type="predicted"/>
<evidence type="ECO:0000313" key="2">
    <source>
        <dbReference type="EMBL" id="KAG8060939.1"/>
    </source>
</evidence>
<feature type="region of interest" description="Disordered" evidence="1">
    <location>
        <begin position="1"/>
        <end position="30"/>
    </location>
</feature>
<gene>
    <name evidence="2" type="ORF">GUJ93_ZPchr0002g23909</name>
</gene>
<evidence type="ECO:0000313" key="3">
    <source>
        <dbReference type="Proteomes" id="UP000729402"/>
    </source>
</evidence>
<protein>
    <submittedName>
        <fullName evidence="2">Uncharacterized protein</fullName>
    </submittedName>
</protein>
<reference evidence="2" key="2">
    <citation type="submission" date="2021-02" db="EMBL/GenBank/DDBJ databases">
        <authorList>
            <person name="Kimball J.A."/>
            <person name="Haas M.W."/>
            <person name="Macchietto M."/>
            <person name="Kono T."/>
            <person name="Duquette J."/>
            <person name="Shao M."/>
        </authorList>
    </citation>
    <scope>NUCLEOTIDE SEQUENCE</scope>
    <source>
        <tissue evidence="2">Fresh leaf tissue</tissue>
    </source>
</reference>
<organism evidence="2 3">
    <name type="scientific">Zizania palustris</name>
    <name type="common">Northern wild rice</name>
    <dbReference type="NCBI Taxonomy" id="103762"/>
    <lineage>
        <taxon>Eukaryota</taxon>
        <taxon>Viridiplantae</taxon>
        <taxon>Streptophyta</taxon>
        <taxon>Embryophyta</taxon>
        <taxon>Tracheophyta</taxon>
        <taxon>Spermatophyta</taxon>
        <taxon>Magnoliopsida</taxon>
        <taxon>Liliopsida</taxon>
        <taxon>Poales</taxon>
        <taxon>Poaceae</taxon>
        <taxon>BOP clade</taxon>
        <taxon>Oryzoideae</taxon>
        <taxon>Oryzeae</taxon>
        <taxon>Zizaniinae</taxon>
        <taxon>Zizania</taxon>
    </lineage>
</organism>
<dbReference type="Proteomes" id="UP000729402">
    <property type="component" value="Unassembled WGS sequence"/>
</dbReference>
<dbReference type="EMBL" id="JAAALK010000287">
    <property type="protein sequence ID" value="KAG8060939.1"/>
    <property type="molecule type" value="Genomic_DNA"/>
</dbReference>
<reference evidence="2" key="1">
    <citation type="journal article" date="2021" name="bioRxiv">
        <title>Whole Genome Assembly and Annotation of Northern Wild Rice, Zizania palustris L., Supports a Whole Genome Duplication in the Zizania Genus.</title>
        <authorList>
            <person name="Haas M."/>
            <person name="Kono T."/>
            <person name="Macchietto M."/>
            <person name="Millas R."/>
            <person name="McGilp L."/>
            <person name="Shao M."/>
            <person name="Duquette J."/>
            <person name="Hirsch C.N."/>
            <person name="Kimball J."/>
        </authorList>
    </citation>
    <scope>NUCLEOTIDE SEQUENCE</scope>
    <source>
        <tissue evidence="2">Fresh leaf tissue</tissue>
    </source>
</reference>
<keyword evidence="3" id="KW-1185">Reference proteome</keyword>